<keyword evidence="2" id="KW-0012">Acyltransferase</keyword>
<dbReference type="Gene3D" id="3.40.630.30">
    <property type="match status" value="1"/>
</dbReference>
<evidence type="ECO:0000256" key="3">
    <source>
        <dbReference type="ARBA" id="ARBA00038502"/>
    </source>
</evidence>
<dbReference type="InterPro" id="IPR000182">
    <property type="entry name" value="GNAT_dom"/>
</dbReference>
<dbReference type="EMBL" id="FNHL01000002">
    <property type="protein sequence ID" value="SDM48800.1"/>
    <property type="molecule type" value="Genomic_DNA"/>
</dbReference>
<dbReference type="RefSeq" id="WP_089696846.1">
    <property type="nucleotide sequence ID" value="NZ_FNHL01000002.1"/>
</dbReference>
<evidence type="ECO:0000256" key="4">
    <source>
        <dbReference type="SAM" id="MobiDB-lite"/>
    </source>
</evidence>
<dbReference type="GO" id="GO:0005737">
    <property type="term" value="C:cytoplasm"/>
    <property type="evidence" value="ECO:0007669"/>
    <property type="project" value="TreeGrafter"/>
</dbReference>
<dbReference type="AlphaFoldDB" id="A0A1G9TMA2"/>
<reference evidence="7" key="1">
    <citation type="submission" date="2016-10" db="EMBL/GenBank/DDBJ databases">
        <authorList>
            <person name="Varghese N."/>
            <person name="Submissions S."/>
        </authorList>
    </citation>
    <scope>NUCLEOTIDE SEQUENCE [LARGE SCALE GENOMIC DNA]</scope>
    <source>
        <strain evidence="7">CGMCC 1.10119</strain>
    </source>
</reference>
<feature type="region of interest" description="Disordered" evidence="4">
    <location>
        <begin position="166"/>
        <end position="185"/>
    </location>
</feature>
<dbReference type="STRING" id="660521.SAMN04487949_1829"/>
<dbReference type="GO" id="GO:0008999">
    <property type="term" value="F:protein-N-terminal-alanine acetyltransferase activity"/>
    <property type="evidence" value="ECO:0007669"/>
    <property type="project" value="TreeGrafter"/>
</dbReference>
<evidence type="ECO:0000256" key="1">
    <source>
        <dbReference type="ARBA" id="ARBA00022679"/>
    </source>
</evidence>
<dbReference type="Proteomes" id="UP000199451">
    <property type="component" value="Unassembled WGS sequence"/>
</dbReference>
<evidence type="ECO:0000256" key="2">
    <source>
        <dbReference type="ARBA" id="ARBA00023315"/>
    </source>
</evidence>
<dbReference type="SUPFAM" id="SSF55729">
    <property type="entry name" value="Acyl-CoA N-acyltransferases (Nat)"/>
    <property type="match status" value="1"/>
</dbReference>
<protein>
    <submittedName>
        <fullName evidence="6">Protein N-acetyltransferase, RimJ/RimL family</fullName>
    </submittedName>
</protein>
<organism evidence="6 7">
    <name type="scientific">Halogranum gelatinilyticum</name>
    <dbReference type="NCBI Taxonomy" id="660521"/>
    <lineage>
        <taxon>Archaea</taxon>
        <taxon>Methanobacteriati</taxon>
        <taxon>Methanobacteriota</taxon>
        <taxon>Stenosarchaea group</taxon>
        <taxon>Halobacteria</taxon>
        <taxon>Halobacteriales</taxon>
        <taxon>Haloferacaceae</taxon>
    </lineage>
</organism>
<dbReference type="OrthoDB" id="120213at2157"/>
<comment type="similarity">
    <text evidence="3">Belongs to the acetyltransferase family. RimJ subfamily.</text>
</comment>
<name>A0A1G9TMA2_9EURY</name>
<dbReference type="InterPro" id="IPR016181">
    <property type="entry name" value="Acyl_CoA_acyltransferase"/>
</dbReference>
<evidence type="ECO:0000259" key="5">
    <source>
        <dbReference type="Pfam" id="PF13302"/>
    </source>
</evidence>
<dbReference type="PANTHER" id="PTHR43792">
    <property type="entry name" value="GNAT FAMILY, PUTATIVE (AFU_ORTHOLOGUE AFUA_3G00765)-RELATED-RELATED"/>
    <property type="match status" value="1"/>
</dbReference>
<proteinExistence type="inferred from homology"/>
<dbReference type="InterPro" id="IPR051531">
    <property type="entry name" value="N-acetyltransferase"/>
</dbReference>
<keyword evidence="7" id="KW-1185">Reference proteome</keyword>
<evidence type="ECO:0000313" key="6">
    <source>
        <dbReference type="EMBL" id="SDM48800.1"/>
    </source>
</evidence>
<gene>
    <name evidence="6" type="ORF">SAMN04487949_1829</name>
</gene>
<dbReference type="Pfam" id="PF13302">
    <property type="entry name" value="Acetyltransf_3"/>
    <property type="match status" value="1"/>
</dbReference>
<evidence type="ECO:0000313" key="7">
    <source>
        <dbReference type="Proteomes" id="UP000199451"/>
    </source>
</evidence>
<sequence>MSDLFPTYVESERLRYDPLHESIDALDLYDYHRSGELDAVLQPLGETPHATPKETWDELDGVRERWDEGKKASYAITRKEDGGGAEGEFVGVAELWMEWDYSRTSLGTWIRKPFWGRGYAGERAGAMLVVAFECLDLALVDVGHEPGNEQSRRAIEKYVQQYGGQHDASVRNWLPPGDSGGPRDLERYSISQKQWRANVGDDELASVVVER</sequence>
<keyword evidence="1 6" id="KW-0808">Transferase</keyword>
<accession>A0A1G9TMA2</accession>
<feature type="domain" description="N-acetyltransferase" evidence="5">
    <location>
        <begin position="13"/>
        <end position="157"/>
    </location>
</feature>
<dbReference type="PANTHER" id="PTHR43792:SF8">
    <property type="entry name" value="[RIBOSOMAL PROTEIN US5]-ALANINE N-ACETYLTRANSFERASE"/>
    <property type="match status" value="1"/>
</dbReference>